<evidence type="ECO:0000313" key="1">
    <source>
        <dbReference type="EMBL" id="OBQ41422.1"/>
    </source>
</evidence>
<dbReference type="AlphaFoldDB" id="A0A1B7WWH9"/>
<dbReference type="Proteomes" id="UP000092093">
    <property type="component" value="Unassembled WGS sequence"/>
</dbReference>
<organism evidence="1 2">
    <name type="scientific">Aphanizomenon flos-aquae WA102</name>
    <dbReference type="NCBI Taxonomy" id="1710896"/>
    <lineage>
        <taxon>Bacteria</taxon>
        <taxon>Bacillati</taxon>
        <taxon>Cyanobacteriota</taxon>
        <taxon>Cyanophyceae</taxon>
        <taxon>Nostocales</taxon>
        <taxon>Aphanizomenonaceae</taxon>
        <taxon>Aphanizomenon</taxon>
    </lineage>
</organism>
<accession>A0A1B7WWH9</accession>
<comment type="caution">
    <text evidence="1">The sequence shown here is derived from an EMBL/GenBank/DDBJ whole genome shotgun (WGS) entry which is preliminary data.</text>
</comment>
<gene>
    <name evidence="1" type="ORF">AN484_21085</name>
</gene>
<name>A0A1B7WWH9_APHFL</name>
<protein>
    <submittedName>
        <fullName evidence="1">Uncharacterized protein</fullName>
    </submittedName>
</protein>
<sequence>MHSIRGGGVWKLASGVSKALPKVGNGQVAPAGVVIEHDKLSAFQFLERLGDIALGSQGEANGVNDPGVPVEVAVVVGLHDEANE</sequence>
<proteinExistence type="predicted"/>
<evidence type="ECO:0000313" key="2">
    <source>
        <dbReference type="Proteomes" id="UP000092093"/>
    </source>
</evidence>
<dbReference type="EMBL" id="LJOW01000148">
    <property type="protein sequence ID" value="OBQ41422.1"/>
    <property type="molecule type" value="Genomic_DNA"/>
</dbReference>
<reference evidence="1 2" key="1">
    <citation type="submission" date="2015-09" db="EMBL/GenBank/DDBJ databases">
        <title>Aphanizomenon flos-aquae WA102.</title>
        <authorList>
            <person name="Driscoll C."/>
        </authorList>
    </citation>
    <scope>NUCLEOTIDE SEQUENCE [LARGE SCALE GENOMIC DNA]</scope>
    <source>
        <strain evidence="1">WA102</strain>
    </source>
</reference>